<protein>
    <recommendedName>
        <fullName evidence="3">DUF3500 domain-containing protein</fullName>
    </recommendedName>
</protein>
<proteinExistence type="predicted"/>
<sequence>MDDEYEKTHYRGFGPVLGLPIQDARVDLSAFPPELQAVVREFFPPVLERAKEPLVGITTDGHVVPDLFALQDTDWNPEPASKAATAFLDCLTPAQREEVLFAVDADEWRIWINAFPNWDPHGLRLEDLEPAQRERALAILQASLSATGFSDARTAMKLNAALGELIDRYRDTLTEYSYSFAVFGTPSTTEPWGWQLWGHHLDVHCFIIGRQMVLTPTFIGAEPTEADRGTHKGLRLFDEQRTAGLDLRRSLHPDQARQAVLHPSIRAQDLPAELADPVNGRHLGGAAQDNRVIPYAGLPAGGLSPRQRELLLHLVKTYAQRLPDGPAAVFMESIEQHLDDTHIAWIGGSGDGDAFYYRVHSPVVLIEYDCHQGVFLDNDQPEPFHVHTIVRTPNGGDYGRDLLRQHLAHHHPQQRIGLL</sequence>
<name>A0A7W7RAE6_KITKI</name>
<dbReference type="PANTHER" id="PTHR37489">
    <property type="entry name" value="DUF3500 DOMAIN-CONTAINING PROTEIN"/>
    <property type="match status" value="1"/>
</dbReference>
<organism evidence="1 2">
    <name type="scientific">Kitasatospora kifunensis</name>
    <name type="common">Streptomyces kifunensis</name>
    <dbReference type="NCBI Taxonomy" id="58351"/>
    <lineage>
        <taxon>Bacteria</taxon>
        <taxon>Bacillati</taxon>
        <taxon>Actinomycetota</taxon>
        <taxon>Actinomycetes</taxon>
        <taxon>Kitasatosporales</taxon>
        <taxon>Streptomycetaceae</taxon>
        <taxon>Kitasatospora</taxon>
    </lineage>
</organism>
<dbReference type="RefSeq" id="WP_184945772.1">
    <property type="nucleotide sequence ID" value="NZ_JACHJV010000003.1"/>
</dbReference>
<dbReference type="Pfam" id="PF12006">
    <property type="entry name" value="DUF3500"/>
    <property type="match status" value="1"/>
</dbReference>
<dbReference type="AlphaFoldDB" id="A0A7W7RAE6"/>
<dbReference type="EMBL" id="JACHJV010000003">
    <property type="protein sequence ID" value="MBB4928405.1"/>
    <property type="molecule type" value="Genomic_DNA"/>
</dbReference>
<accession>A0A7W7RAE6</accession>
<evidence type="ECO:0000313" key="2">
    <source>
        <dbReference type="Proteomes" id="UP000540506"/>
    </source>
</evidence>
<keyword evidence="2" id="KW-1185">Reference proteome</keyword>
<reference evidence="1 2" key="1">
    <citation type="submission" date="2020-08" db="EMBL/GenBank/DDBJ databases">
        <title>Sequencing the genomes of 1000 actinobacteria strains.</title>
        <authorList>
            <person name="Klenk H.-P."/>
        </authorList>
    </citation>
    <scope>NUCLEOTIDE SEQUENCE [LARGE SCALE GENOMIC DNA]</scope>
    <source>
        <strain evidence="1 2">DSM 41654</strain>
    </source>
</reference>
<evidence type="ECO:0008006" key="3">
    <source>
        <dbReference type="Google" id="ProtNLM"/>
    </source>
</evidence>
<gene>
    <name evidence="1" type="ORF">FHR34_007502</name>
</gene>
<evidence type="ECO:0000313" key="1">
    <source>
        <dbReference type="EMBL" id="MBB4928405.1"/>
    </source>
</evidence>
<dbReference type="Proteomes" id="UP000540506">
    <property type="component" value="Unassembled WGS sequence"/>
</dbReference>
<comment type="caution">
    <text evidence="1">The sequence shown here is derived from an EMBL/GenBank/DDBJ whole genome shotgun (WGS) entry which is preliminary data.</text>
</comment>
<dbReference type="InterPro" id="IPR021889">
    <property type="entry name" value="DUF3500"/>
</dbReference>
<dbReference type="PANTHER" id="PTHR37489:SF1">
    <property type="entry name" value="DUF3500 DOMAIN-CONTAINING PROTEIN"/>
    <property type="match status" value="1"/>
</dbReference>